<dbReference type="PROSITE" id="PS50069">
    <property type="entry name" value="CULLIN_2"/>
    <property type="match status" value="1"/>
</dbReference>
<dbReference type="SUPFAM" id="SSF75632">
    <property type="entry name" value="Cullin homology domain"/>
    <property type="match status" value="1"/>
</dbReference>
<dbReference type="InterPro" id="IPR019559">
    <property type="entry name" value="Cullin_neddylation_domain"/>
</dbReference>
<dbReference type="SUPFAM" id="SSF74788">
    <property type="entry name" value="Cullin repeat-like"/>
    <property type="match status" value="1"/>
</dbReference>
<dbReference type="Gene3D" id="1.20.1310.10">
    <property type="entry name" value="Cullin Repeats"/>
    <property type="match status" value="4"/>
</dbReference>
<dbReference type="FunFam" id="1.10.10.10:FF:000161">
    <property type="entry name" value="Cullin 1"/>
    <property type="match status" value="1"/>
</dbReference>
<sequence>MDIPPSSADLDTMWAYLEHRLDEMLTRPKAEIPYALVMSVYAVCCNYCTTSRAIRATQGSRQQEQAGQRVVDARADLYGNLVVYFEEYVKRLWEDAKSLQGEELLSHYTAEWDRYVERTGVVGRAFNYLHRHWVEPRRVKGEAGIYTVDILALVQWKKYLFLPLQSGDQTLTRALLRMFERHRGGELVDQQLVKKAVDAISSLGVTERNPVKASQKLYEEHVETPFLDAAEAYYRVQAGQLADDNDIPGYLQQARALFRDHENAAEQFLKPTARSAVVKRWVQVFIREHDAALGQYFQALLDSHDTDGLSRVHASLAEVPGALHLFYKTFEDDAKRAGNSAMAKLHDTTPDLSALDPKAFVDTCLEVRQTYLNGIETTFSGDAGFVAALDDACRGFVNSNAFTGASTTKSAELLAKRADALLRKTHKEDNEEDTEESLKRVMALFWYIGDKDVFQQFYTIRLSKRLIHGVSASEEAEAEMIARLKEACGSEYTSKLQRMFTDVSLSKDLTEQFKAYVRRIDQEPSVDLSVMVLGTNLWPLSPPVHDFIIPADILPVYDRFTAYYQQKHAGRKLWWLWDYSKNEVHTRYLDQTYIFMTSTYQMAVLVLYNASDSLSFEELQAATSISDDILRQVLAPLVKAKVLLEGDSDKYDLNLSFKSKKVRINLNAPLKAEQTTESHDKVLKSVETERRYVIQATIVRIMKAQKKLKGQQLVQDVVAQLSQRFTPVVADIHKAVQLLLEKEYIERAEGEPGTFAYVA</sequence>
<evidence type="ECO:0000313" key="8">
    <source>
        <dbReference type="Proteomes" id="UP000703269"/>
    </source>
</evidence>
<dbReference type="GO" id="GO:0031625">
    <property type="term" value="F:ubiquitin protein ligase binding"/>
    <property type="evidence" value="ECO:0007669"/>
    <property type="project" value="InterPro"/>
</dbReference>
<dbReference type="PANTHER" id="PTHR11932">
    <property type="entry name" value="CULLIN"/>
    <property type="match status" value="1"/>
</dbReference>
<evidence type="ECO:0000256" key="3">
    <source>
        <dbReference type="ARBA" id="ARBA00022843"/>
    </source>
</evidence>
<dbReference type="SMART" id="SM00182">
    <property type="entry name" value="CULLIN"/>
    <property type="match status" value="1"/>
</dbReference>
<protein>
    <submittedName>
        <fullName evidence="7">Cullin</fullName>
    </submittedName>
</protein>
<gene>
    <name evidence="7" type="ORF">PsYK624_126760</name>
</gene>
<dbReference type="InterPro" id="IPR045093">
    <property type="entry name" value="Cullin"/>
</dbReference>
<evidence type="ECO:0000313" key="7">
    <source>
        <dbReference type="EMBL" id="GJE96479.1"/>
    </source>
</evidence>
<dbReference type="Pfam" id="PF10557">
    <property type="entry name" value="Cullin_Nedd8"/>
    <property type="match status" value="1"/>
</dbReference>
<evidence type="ECO:0000256" key="1">
    <source>
        <dbReference type="ARBA" id="ARBA00006019"/>
    </source>
</evidence>
<dbReference type="Pfam" id="PF26557">
    <property type="entry name" value="Cullin_AB"/>
    <property type="match status" value="1"/>
</dbReference>
<evidence type="ECO:0000256" key="4">
    <source>
        <dbReference type="PROSITE-ProRule" id="PRU00330"/>
    </source>
</evidence>
<evidence type="ECO:0000256" key="2">
    <source>
        <dbReference type="ARBA" id="ARBA00022499"/>
    </source>
</evidence>
<keyword evidence="8" id="KW-1185">Reference proteome</keyword>
<dbReference type="OrthoDB" id="27073at2759"/>
<dbReference type="InterPro" id="IPR016158">
    <property type="entry name" value="Cullin_homology"/>
</dbReference>
<dbReference type="FunFam" id="1.10.10.10:FF:000014">
    <property type="entry name" value="Cullin 1"/>
    <property type="match status" value="1"/>
</dbReference>
<evidence type="ECO:0000259" key="6">
    <source>
        <dbReference type="PROSITE" id="PS50069"/>
    </source>
</evidence>
<dbReference type="Gene3D" id="4.10.1030.10">
    <property type="entry name" value="Ring Box Chain A, domain 5"/>
    <property type="match status" value="1"/>
</dbReference>
<dbReference type="AlphaFoldDB" id="A0A9P3GLK4"/>
<dbReference type="FunFam" id="1.20.1310.10:FF:000002">
    <property type="entry name" value="cullin-3 isoform X1"/>
    <property type="match status" value="1"/>
</dbReference>
<keyword evidence="2" id="KW-1017">Isopeptide bond</keyword>
<dbReference type="EMBL" id="BPQB01000060">
    <property type="protein sequence ID" value="GJE96479.1"/>
    <property type="molecule type" value="Genomic_DNA"/>
</dbReference>
<dbReference type="InterPro" id="IPR036390">
    <property type="entry name" value="WH_DNA-bd_sf"/>
</dbReference>
<dbReference type="SMART" id="SM00884">
    <property type="entry name" value="Cullin_Nedd8"/>
    <property type="match status" value="1"/>
</dbReference>
<dbReference type="InterPro" id="IPR001373">
    <property type="entry name" value="Cullin_N"/>
</dbReference>
<dbReference type="Gene3D" id="1.10.10.10">
    <property type="entry name" value="Winged helix-like DNA-binding domain superfamily/Winged helix DNA-binding domain"/>
    <property type="match status" value="2"/>
</dbReference>
<dbReference type="GO" id="GO:0006511">
    <property type="term" value="P:ubiquitin-dependent protein catabolic process"/>
    <property type="evidence" value="ECO:0007669"/>
    <property type="project" value="InterPro"/>
</dbReference>
<dbReference type="InterPro" id="IPR016159">
    <property type="entry name" value="Cullin_repeat-like_dom_sf"/>
</dbReference>
<reference evidence="7 8" key="1">
    <citation type="submission" date="2021-08" db="EMBL/GenBank/DDBJ databases">
        <title>Draft Genome Sequence of Phanerochaete sordida strain YK-624.</title>
        <authorList>
            <person name="Mori T."/>
            <person name="Dohra H."/>
            <person name="Suzuki T."/>
            <person name="Kawagishi H."/>
            <person name="Hirai H."/>
        </authorList>
    </citation>
    <scope>NUCLEOTIDE SEQUENCE [LARGE SCALE GENOMIC DNA]</scope>
    <source>
        <strain evidence="7 8">YK-624</strain>
    </source>
</reference>
<organism evidence="7 8">
    <name type="scientific">Phanerochaete sordida</name>
    <dbReference type="NCBI Taxonomy" id="48140"/>
    <lineage>
        <taxon>Eukaryota</taxon>
        <taxon>Fungi</taxon>
        <taxon>Dikarya</taxon>
        <taxon>Basidiomycota</taxon>
        <taxon>Agaricomycotina</taxon>
        <taxon>Agaricomycetes</taxon>
        <taxon>Polyporales</taxon>
        <taxon>Phanerochaetaceae</taxon>
        <taxon>Phanerochaete</taxon>
    </lineage>
</organism>
<dbReference type="Proteomes" id="UP000703269">
    <property type="component" value="Unassembled WGS sequence"/>
</dbReference>
<proteinExistence type="inferred from homology"/>
<dbReference type="SUPFAM" id="SSF46785">
    <property type="entry name" value="Winged helix' DNA-binding domain"/>
    <property type="match status" value="1"/>
</dbReference>
<dbReference type="Pfam" id="PF00888">
    <property type="entry name" value="Cullin"/>
    <property type="match status" value="1"/>
</dbReference>
<name>A0A9P3GLK4_9APHY</name>
<dbReference type="InterPro" id="IPR036388">
    <property type="entry name" value="WH-like_DNA-bd_sf"/>
</dbReference>
<evidence type="ECO:0000256" key="5">
    <source>
        <dbReference type="RuleBase" id="RU003829"/>
    </source>
</evidence>
<comment type="caution">
    <text evidence="7">The sequence shown here is derived from an EMBL/GenBank/DDBJ whole genome shotgun (WGS) entry which is preliminary data.</text>
</comment>
<feature type="domain" description="Cullin family profile" evidence="6">
    <location>
        <begin position="409"/>
        <end position="638"/>
    </location>
</feature>
<keyword evidence="3" id="KW-0832">Ubl conjugation</keyword>
<accession>A0A9P3GLK4</accession>
<dbReference type="InterPro" id="IPR036317">
    <property type="entry name" value="Cullin_homology_sf"/>
</dbReference>
<dbReference type="InterPro" id="IPR059120">
    <property type="entry name" value="Cullin-like_AB"/>
</dbReference>
<comment type="similarity">
    <text evidence="1 4 5">Belongs to the cullin family.</text>
</comment>